<comment type="caution">
    <text evidence="3">The sequence shown here is derived from an EMBL/GenBank/DDBJ whole genome shotgun (WGS) entry which is preliminary data.</text>
</comment>
<feature type="domain" description="WCX" evidence="2">
    <location>
        <begin position="180"/>
        <end position="254"/>
    </location>
</feature>
<organism evidence="3 4">
    <name type="scientific">Sulfurovum riftiae</name>
    <dbReference type="NCBI Taxonomy" id="1630136"/>
    <lineage>
        <taxon>Bacteria</taxon>
        <taxon>Pseudomonadati</taxon>
        <taxon>Campylobacterota</taxon>
        <taxon>Epsilonproteobacteria</taxon>
        <taxon>Campylobacterales</taxon>
        <taxon>Sulfurovaceae</taxon>
        <taxon>Sulfurovum</taxon>
    </lineage>
</organism>
<sequence length="260" mass="30468">MEGNHGIIRASDGKQFTMAQSRNRSLQSNTAIKILDSLSADIGGKFYTKAQAALHKLQQHIDSPFYTRIDVEDISNHLDVIDKLEDAISNQQMINFTYKPLSSDTTKTYTKIAPYKIIIFHGFFYLFAEMKSSQYTYYPKFYLKEIKDIKILETTFVRDEKILDRIEKALGFWFDPLAKPFEVTLLLNAEVTIYFERKPIKGQYLKKNADGTAELTIMITHKNELFSILKQWLPQVRVIEPYVLQEEFDEMMRKYIKWSN</sequence>
<evidence type="ECO:0000313" key="3">
    <source>
        <dbReference type="EMBL" id="KYJ86564.1"/>
    </source>
</evidence>
<dbReference type="Pfam" id="PF25583">
    <property type="entry name" value="WCX"/>
    <property type="match status" value="1"/>
</dbReference>
<reference evidence="3 4" key="1">
    <citation type="submission" date="2015-11" db="EMBL/GenBank/DDBJ databases">
        <title>Draft genome of Sulfurovum riftiae 1812E, a member of the Epsilonproteobacteria isolated from the tube of the deep-sea hydrothermal vent tubewom Riftia pachyptila.</title>
        <authorList>
            <person name="Vetriani C."/>
            <person name="Giovannelli D."/>
        </authorList>
    </citation>
    <scope>NUCLEOTIDE SEQUENCE [LARGE SCALE GENOMIC DNA]</scope>
    <source>
        <strain evidence="3 4">1812E</strain>
    </source>
</reference>
<dbReference type="AlphaFoldDB" id="A0A151CGL2"/>
<keyword evidence="4" id="KW-1185">Reference proteome</keyword>
<dbReference type="InterPro" id="IPR051534">
    <property type="entry name" value="CBASS_pafABC_assoc_protein"/>
</dbReference>
<dbReference type="Proteomes" id="UP000075359">
    <property type="component" value="Unassembled WGS sequence"/>
</dbReference>
<proteinExistence type="predicted"/>
<evidence type="ECO:0000313" key="4">
    <source>
        <dbReference type="Proteomes" id="UP000075359"/>
    </source>
</evidence>
<evidence type="ECO:0000259" key="2">
    <source>
        <dbReference type="Pfam" id="PF25583"/>
    </source>
</evidence>
<dbReference type="PANTHER" id="PTHR34580:SF1">
    <property type="entry name" value="PROTEIN PAFC"/>
    <property type="match status" value="1"/>
</dbReference>
<name>A0A151CGL2_9BACT</name>
<dbReference type="PANTHER" id="PTHR34580">
    <property type="match status" value="1"/>
</dbReference>
<dbReference type="InterPro" id="IPR026881">
    <property type="entry name" value="WYL_dom"/>
</dbReference>
<accession>A0A151CGL2</accession>
<dbReference type="PROSITE" id="PS52050">
    <property type="entry name" value="WYL"/>
    <property type="match status" value="1"/>
</dbReference>
<protein>
    <submittedName>
        <fullName evidence="3">Uncharacterized protein</fullName>
    </submittedName>
</protein>
<dbReference type="Pfam" id="PF13280">
    <property type="entry name" value="WYL"/>
    <property type="match status" value="1"/>
</dbReference>
<evidence type="ECO:0000259" key="1">
    <source>
        <dbReference type="Pfam" id="PF13280"/>
    </source>
</evidence>
<dbReference type="InterPro" id="IPR057727">
    <property type="entry name" value="WCX_dom"/>
</dbReference>
<dbReference type="EMBL" id="LNKT01000023">
    <property type="protein sequence ID" value="KYJ86564.1"/>
    <property type="molecule type" value="Genomic_DNA"/>
</dbReference>
<gene>
    <name evidence="3" type="ORF">AS592_07115</name>
</gene>
<feature type="domain" description="WYL" evidence="1">
    <location>
        <begin position="80"/>
        <end position="131"/>
    </location>
</feature>
<dbReference type="STRING" id="1630136.AS592_07115"/>